<proteinExistence type="predicted"/>
<organism evidence="1">
    <name type="scientific">uncultured Caudovirales phage</name>
    <dbReference type="NCBI Taxonomy" id="2100421"/>
    <lineage>
        <taxon>Viruses</taxon>
        <taxon>Duplodnaviria</taxon>
        <taxon>Heunggongvirae</taxon>
        <taxon>Uroviricota</taxon>
        <taxon>Caudoviricetes</taxon>
        <taxon>Peduoviridae</taxon>
        <taxon>Maltschvirus</taxon>
        <taxon>Maltschvirus maltsch</taxon>
    </lineage>
</organism>
<accession>A0A6J5M5I8</accession>
<dbReference type="EMBL" id="LR796420">
    <property type="protein sequence ID" value="CAB4142255.1"/>
    <property type="molecule type" value="Genomic_DNA"/>
</dbReference>
<name>A0A6J5M5I8_9CAUD</name>
<gene>
    <name evidence="1" type="ORF">UFOVP449_12</name>
</gene>
<evidence type="ECO:0000313" key="1">
    <source>
        <dbReference type="EMBL" id="CAB4142255.1"/>
    </source>
</evidence>
<reference evidence="1" key="1">
    <citation type="submission" date="2020-04" db="EMBL/GenBank/DDBJ databases">
        <authorList>
            <person name="Chiriac C."/>
            <person name="Salcher M."/>
            <person name="Ghai R."/>
            <person name="Kavagutti S V."/>
        </authorList>
    </citation>
    <scope>NUCLEOTIDE SEQUENCE</scope>
</reference>
<sequence>MNTNGIDIEQLKSDTDKKKYVELGYITEYPDVTILYINHIYTKGSNYLMIKHNGMTVSVIKELNNALMKQGIRIYLHEYCPSCPTQLVMAQPEKYKV</sequence>
<protein>
    <submittedName>
        <fullName evidence="1">Uncharacterized protein</fullName>
    </submittedName>
</protein>